<feature type="chain" id="PRO_5038115111" description="Sensor of ECF-type sigma factor" evidence="1">
    <location>
        <begin position="19"/>
        <end position="160"/>
    </location>
</feature>
<evidence type="ECO:0000313" key="2">
    <source>
        <dbReference type="EMBL" id="NMH27358.1"/>
    </source>
</evidence>
<evidence type="ECO:0000256" key="1">
    <source>
        <dbReference type="SAM" id="SignalP"/>
    </source>
</evidence>
<organism evidence="2 3">
    <name type="scientific">Flavobacterium silvaticum</name>
    <dbReference type="NCBI Taxonomy" id="1852020"/>
    <lineage>
        <taxon>Bacteria</taxon>
        <taxon>Pseudomonadati</taxon>
        <taxon>Bacteroidota</taxon>
        <taxon>Flavobacteriia</taxon>
        <taxon>Flavobacteriales</taxon>
        <taxon>Flavobacteriaceae</taxon>
        <taxon>Flavobacterium</taxon>
    </lineage>
</organism>
<feature type="signal peptide" evidence="1">
    <location>
        <begin position="1"/>
        <end position="18"/>
    </location>
</feature>
<keyword evidence="3" id="KW-1185">Reference proteome</keyword>
<keyword evidence="1" id="KW-0732">Signal</keyword>
<evidence type="ECO:0000313" key="3">
    <source>
        <dbReference type="Proteomes" id="UP000712080"/>
    </source>
</evidence>
<dbReference type="EMBL" id="JAAMPU010000100">
    <property type="protein sequence ID" value="NMH27358.1"/>
    <property type="molecule type" value="Genomic_DNA"/>
</dbReference>
<reference evidence="2" key="1">
    <citation type="submission" date="2020-02" db="EMBL/GenBank/DDBJ databases">
        <title>Flavobacterium sp. genome.</title>
        <authorList>
            <person name="Jung H.S."/>
            <person name="Baek J.H."/>
            <person name="Jeon C.O."/>
        </authorList>
    </citation>
    <scope>NUCLEOTIDE SEQUENCE</scope>
    <source>
        <strain evidence="2">SE-s28</strain>
    </source>
</reference>
<accession>A0A972JHP7</accession>
<gene>
    <name evidence="2" type="ORF">G6047_04875</name>
</gene>
<evidence type="ECO:0008006" key="4">
    <source>
        <dbReference type="Google" id="ProtNLM"/>
    </source>
</evidence>
<dbReference type="Proteomes" id="UP000712080">
    <property type="component" value="Unassembled WGS sequence"/>
</dbReference>
<sequence length="160" mass="19051">MIRNLLAFFILTTSLVFAQPKESRMDRTIKTKVMMMQNFVHMGDKGEESFWQTKGRVTFAIVNYTEEQNVTFKDLFIAQYRELLPIYNKMIKSYDDNDTKLFVKTLIRQEDDYRKLLTPEQLKKYSDALAKYEQTDQKQADAYNSLFFSDSLLAEYKKRT</sequence>
<dbReference type="AlphaFoldDB" id="A0A972JHP7"/>
<protein>
    <recommendedName>
        <fullName evidence="4">Sensor of ECF-type sigma factor</fullName>
    </recommendedName>
</protein>
<comment type="caution">
    <text evidence="2">The sequence shown here is derived from an EMBL/GenBank/DDBJ whole genome shotgun (WGS) entry which is preliminary data.</text>
</comment>
<dbReference type="RefSeq" id="WP_169526359.1">
    <property type="nucleotide sequence ID" value="NZ_JAAMPU010000100.1"/>
</dbReference>
<name>A0A972JHP7_9FLAO</name>
<proteinExistence type="predicted"/>